<keyword evidence="1" id="KW-0805">Transcription regulation</keyword>
<dbReference type="InterPro" id="IPR013325">
    <property type="entry name" value="RNA_pol_sigma_r2"/>
</dbReference>
<keyword evidence="2" id="KW-0731">Sigma factor</keyword>
<evidence type="ECO:0000313" key="6">
    <source>
        <dbReference type="EMBL" id="TWI73069.1"/>
    </source>
</evidence>
<evidence type="ECO:0000256" key="2">
    <source>
        <dbReference type="ARBA" id="ARBA00023082"/>
    </source>
</evidence>
<evidence type="ECO:0000313" key="7">
    <source>
        <dbReference type="Proteomes" id="UP000318307"/>
    </source>
</evidence>
<accession>A0A562RVG8</accession>
<dbReference type="InterPro" id="IPR039425">
    <property type="entry name" value="RNA_pol_sigma-70-like"/>
</dbReference>
<dbReference type="GO" id="GO:0003677">
    <property type="term" value="F:DNA binding"/>
    <property type="evidence" value="ECO:0007669"/>
    <property type="project" value="UniProtKB-KW"/>
</dbReference>
<evidence type="ECO:0000256" key="3">
    <source>
        <dbReference type="ARBA" id="ARBA00023125"/>
    </source>
</evidence>
<dbReference type="Proteomes" id="UP000318307">
    <property type="component" value="Unassembled WGS sequence"/>
</dbReference>
<dbReference type="AlphaFoldDB" id="A0A562RVG8"/>
<dbReference type="OrthoDB" id="9780326at2"/>
<dbReference type="InterPro" id="IPR014284">
    <property type="entry name" value="RNA_pol_sigma-70_dom"/>
</dbReference>
<proteinExistence type="predicted"/>
<feature type="domain" description="RNA polymerase sigma-70 region 2" evidence="5">
    <location>
        <begin position="33"/>
        <end position="98"/>
    </location>
</feature>
<dbReference type="Pfam" id="PF04542">
    <property type="entry name" value="Sigma70_r2"/>
    <property type="match status" value="1"/>
</dbReference>
<evidence type="ECO:0000256" key="1">
    <source>
        <dbReference type="ARBA" id="ARBA00023015"/>
    </source>
</evidence>
<gene>
    <name evidence="6" type="ORF">LZ24_01480</name>
</gene>
<dbReference type="PANTHER" id="PTHR43133">
    <property type="entry name" value="RNA POLYMERASE ECF-TYPE SIGMA FACTO"/>
    <property type="match status" value="1"/>
</dbReference>
<dbReference type="RefSeq" id="WP_144684062.1">
    <property type="nucleotide sequence ID" value="NZ_VLLC01000009.1"/>
</dbReference>
<dbReference type="PANTHER" id="PTHR43133:SF8">
    <property type="entry name" value="RNA POLYMERASE SIGMA FACTOR HI_1459-RELATED"/>
    <property type="match status" value="1"/>
</dbReference>
<dbReference type="NCBIfam" id="TIGR02937">
    <property type="entry name" value="sigma70-ECF"/>
    <property type="match status" value="1"/>
</dbReference>
<name>A0A562RVG8_9BACT</name>
<evidence type="ECO:0000259" key="5">
    <source>
        <dbReference type="Pfam" id="PF04542"/>
    </source>
</evidence>
<protein>
    <submittedName>
        <fullName evidence="6">RNA polymerase ECF family sigma subunit</fullName>
    </submittedName>
</protein>
<evidence type="ECO:0000256" key="4">
    <source>
        <dbReference type="ARBA" id="ARBA00023163"/>
    </source>
</evidence>
<comment type="caution">
    <text evidence="6">The sequence shown here is derived from an EMBL/GenBank/DDBJ whole genome shotgun (WGS) entry which is preliminary data.</text>
</comment>
<keyword evidence="3" id="KW-0238">DNA-binding</keyword>
<keyword evidence="7" id="KW-1185">Reference proteome</keyword>
<keyword evidence="4" id="KW-0804">Transcription</keyword>
<dbReference type="InterPro" id="IPR007627">
    <property type="entry name" value="RNA_pol_sigma70_r2"/>
</dbReference>
<dbReference type="EMBL" id="VLLC01000009">
    <property type="protein sequence ID" value="TWI73069.1"/>
    <property type="molecule type" value="Genomic_DNA"/>
</dbReference>
<organism evidence="6 7">
    <name type="scientific">Desulfobotulus alkaliphilus</name>
    <dbReference type="NCBI Taxonomy" id="622671"/>
    <lineage>
        <taxon>Bacteria</taxon>
        <taxon>Pseudomonadati</taxon>
        <taxon>Thermodesulfobacteriota</taxon>
        <taxon>Desulfobacteria</taxon>
        <taxon>Desulfobacterales</taxon>
        <taxon>Desulfobacteraceae</taxon>
        <taxon>Desulfobotulus</taxon>
    </lineage>
</organism>
<dbReference type="GO" id="GO:0006352">
    <property type="term" value="P:DNA-templated transcription initiation"/>
    <property type="evidence" value="ECO:0007669"/>
    <property type="project" value="InterPro"/>
</dbReference>
<reference evidence="6 7" key="1">
    <citation type="submission" date="2019-07" db="EMBL/GenBank/DDBJ databases">
        <title>Genome sequencing of 100 strains of the haloalkaliphilic chemolithoautotrophic sulfur-oxidizing bacterium Thioalkalivibrio.</title>
        <authorList>
            <person name="Muyzer G."/>
        </authorList>
    </citation>
    <scope>NUCLEOTIDE SEQUENCE [LARGE SCALE GENOMIC DNA]</scope>
    <source>
        <strain evidence="6 7">ASO4-4</strain>
    </source>
</reference>
<dbReference type="GO" id="GO:0016987">
    <property type="term" value="F:sigma factor activity"/>
    <property type="evidence" value="ECO:0007669"/>
    <property type="project" value="UniProtKB-KW"/>
</dbReference>
<dbReference type="Gene3D" id="1.10.1740.10">
    <property type="match status" value="1"/>
</dbReference>
<sequence length="291" mass="33782">MKNPFKEEKGGGAPDLLLVQACLEGNADALEKLVLRHQAWIYNIAFKMVMDHEDAKDITQEILIRMLTHLGGYDPSKAAFRTWLYRIVVNHVLNMKKKKFEVRIHDFDTYVALIEKMPDDRTHSHPETALLAEEVKTGCMMGMILCLRRPERMAFLLGGVFGVRDRLGAELMDISPEAFRKKLSRARQRVGHYMQGICGHVDASNPCRCTHKVRPFADMGMLDANHLRFHRPEAVRVRAVMGERIMRFEKSYYDPFLARFREQPFYDSPDMAEWLNGILKKDDFKNLFHLN</sequence>
<dbReference type="SUPFAM" id="SSF88946">
    <property type="entry name" value="Sigma2 domain of RNA polymerase sigma factors"/>
    <property type="match status" value="1"/>
</dbReference>